<evidence type="ECO:0000256" key="1">
    <source>
        <dbReference type="SAM" id="MobiDB-lite"/>
    </source>
</evidence>
<feature type="compositionally biased region" description="Pro residues" evidence="1">
    <location>
        <begin position="327"/>
        <end position="346"/>
    </location>
</feature>
<feature type="region of interest" description="Disordered" evidence="1">
    <location>
        <begin position="288"/>
        <end position="412"/>
    </location>
</feature>
<dbReference type="AlphaFoldDB" id="A0A5C6M1C8"/>
<keyword evidence="2" id="KW-0812">Transmembrane</keyword>
<comment type="caution">
    <text evidence="3">The sequence shown here is derived from an EMBL/GenBank/DDBJ whole genome shotgun (WGS) entry which is preliminary data.</text>
</comment>
<keyword evidence="4" id="KW-1185">Reference proteome</keyword>
<feature type="compositionally biased region" description="Low complexity" evidence="1">
    <location>
        <begin position="358"/>
        <end position="368"/>
    </location>
</feature>
<evidence type="ECO:0000313" key="4">
    <source>
        <dbReference type="Proteomes" id="UP000321083"/>
    </source>
</evidence>
<reference evidence="3 4" key="1">
    <citation type="submission" date="2019-08" db="EMBL/GenBank/DDBJ databases">
        <title>100 year-old enigma solved: identification of Planctomyces bekefii, the type genus and species of the phylum Planctomycetes.</title>
        <authorList>
            <person name="Svetlana D.N."/>
            <person name="Overmann J."/>
        </authorList>
    </citation>
    <scope>NUCLEOTIDE SEQUENCE [LARGE SCALE GENOMIC DNA]</scope>
    <source>
        <strain evidence="3">Phe10_nw2017</strain>
    </source>
</reference>
<feature type="transmembrane region" description="Helical" evidence="2">
    <location>
        <begin position="21"/>
        <end position="47"/>
    </location>
</feature>
<feature type="non-terminal residue" evidence="3">
    <location>
        <position position="412"/>
    </location>
</feature>
<sequence length="412" mass="44553">TLFATRLSPLTIVLEKLGSRLMPMLTFLLLSFPLLAFLTIAVAHAYMSSDDTGGVLLITDIDEGGGVVRQTTLETLFYGGGREVTLPQRRSLLVQTRDQYLNRGMYGDSPMPSDEAPIYEGVFPQNFGLRQSVQQWSPVSFRSLTLEPEGVELPAIDWEDSSLVTTVEGRLRLRASLQMLSQQTGGEYEATVVHQGGLLPVVTQQVNVWGGAANGQYRERSQVQQFSWASELLGHLSGQQPSGEGVFSLVSQLSPQGSDALEDLAMSSADNPEEYVLVVLRRRGEHHECNASPAPDHWEAEMSSRHTHRCTHAPSTKNTPSFATPLPAAPHPSDPPPPATAQPVPVPHDSAQAPLTGPRQPAVAPRRPASNHFPHPNPEPSGDAETPVAAAANTHAPPPQHCHPHAPTPQSL</sequence>
<reference evidence="3 4" key="2">
    <citation type="submission" date="2019-08" db="EMBL/GenBank/DDBJ databases">
        <authorList>
            <person name="Henke P."/>
        </authorList>
    </citation>
    <scope>NUCLEOTIDE SEQUENCE [LARGE SCALE GENOMIC DNA]</scope>
    <source>
        <strain evidence="3">Phe10_nw2017</strain>
    </source>
</reference>
<protein>
    <submittedName>
        <fullName evidence="3">Uncharacterized protein</fullName>
    </submittedName>
</protein>
<organism evidence="3 4">
    <name type="scientific">Planctomyces bekefii</name>
    <dbReference type="NCBI Taxonomy" id="1653850"/>
    <lineage>
        <taxon>Bacteria</taxon>
        <taxon>Pseudomonadati</taxon>
        <taxon>Planctomycetota</taxon>
        <taxon>Planctomycetia</taxon>
        <taxon>Planctomycetales</taxon>
        <taxon>Planctomycetaceae</taxon>
        <taxon>Planctomyces</taxon>
    </lineage>
</organism>
<evidence type="ECO:0000313" key="3">
    <source>
        <dbReference type="EMBL" id="TWW08127.1"/>
    </source>
</evidence>
<dbReference type="Proteomes" id="UP000321083">
    <property type="component" value="Unassembled WGS sequence"/>
</dbReference>
<dbReference type="EMBL" id="SRHE01000829">
    <property type="protein sequence ID" value="TWW08127.1"/>
    <property type="molecule type" value="Genomic_DNA"/>
</dbReference>
<accession>A0A5C6M1C8</accession>
<feature type="compositionally biased region" description="Polar residues" evidence="1">
    <location>
        <begin position="313"/>
        <end position="322"/>
    </location>
</feature>
<feature type="non-terminal residue" evidence="3">
    <location>
        <position position="1"/>
    </location>
</feature>
<gene>
    <name evidence="3" type="ORF">E3A20_27440</name>
</gene>
<proteinExistence type="predicted"/>
<keyword evidence="2" id="KW-0472">Membrane</keyword>
<name>A0A5C6M1C8_9PLAN</name>
<evidence type="ECO:0000256" key="2">
    <source>
        <dbReference type="SAM" id="Phobius"/>
    </source>
</evidence>
<keyword evidence="2" id="KW-1133">Transmembrane helix</keyword>